<dbReference type="Proteomes" id="UP001234297">
    <property type="component" value="Chromosome 3"/>
</dbReference>
<organism evidence="1 2">
    <name type="scientific">Persea americana</name>
    <name type="common">Avocado</name>
    <dbReference type="NCBI Taxonomy" id="3435"/>
    <lineage>
        <taxon>Eukaryota</taxon>
        <taxon>Viridiplantae</taxon>
        <taxon>Streptophyta</taxon>
        <taxon>Embryophyta</taxon>
        <taxon>Tracheophyta</taxon>
        <taxon>Spermatophyta</taxon>
        <taxon>Magnoliopsida</taxon>
        <taxon>Magnoliidae</taxon>
        <taxon>Laurales</taxon>
        <taxon>Lauraceae</taxon>
        <taxon>Persea</taxon>
    </lineage>
</organism>
<evidence type="ECO:0000313" key="1">
    <source>
        <dbReference type="EMBL" id="KAJ8638275.1"/>
    </source>
</evidence>
<sequence length="497" mass="55147">MGTKIAAERFLDPTRFLVWIFFFSMSISLPNASGYETSSVAHPTTLRLSSGLLVENSPGSKPGALMACERVHIVGLPRLQNLQKYANSLKVKVNTTETSSRALQQNAEVCFHRNASLGIGMCPEGEWEKLIKGSWVRSMSPYSSRVLDIRMPGSSLESLEVSTEEDFLLHRIIFLALGVVMMTLAPSLSQSVVFYYSSAMAVGIILVILIVLFQGMKLLPTGRKSSLAIFMYSSIVGVGSFLLSYLSGLLRSFVVQLGVSEEMYNPVAIFLLVCIVLAGAWLGFWGVRKLVLTEDGSVDISIAQFVEWSIRIFAAAMILQSSLDSLLAAVALLCGIIFSSIARRIGKSRFIRHPFKHLLRAARNLKYPIDNSVHGDSGLEYMHEIRRSKSGLRRPRSKPYSLASCSSVPGSKKASPYQPSDADAYSTFHKTPERKRFSKEEWENFTKESTKKALEGLVSSPDFTQWAVANAERITLTPTDDSSGKMKGQQRRWLNWL</sequence>
<accession>A0ACC2LY23</accession>
<reference evidence="1 2" key="1">
    <citation type="journal article" date="2022" name="Hortic Res">
        <title>A haplotype resolved chromosomal level avocado genome allows analysis of novel avocado genes.</title>
        <authorList>
            <person name="Nath O."/>
            <person name="Fletcher S.J."/>
            <person name="Hayward A."/>
            <person name="Shaw L.M."/>
            <person name="Masouleh A.K."/>
            <person name="Furtado A."/>
            <person name="Henry R.J."/>
            <person name="Mitter N."/>
        </authorList>
    </citation>
    <scope>NUCLEOTIDE SEQUENCE [LARGE SCALE GENOMIC DNA]</scope>
    <source>
        <strain evidence="2">cv. Hass</strain>
    </source>
</reference>
<keyword evidence="2" id="KW-1185">Reference proteome</keyword>
<comment type="caution">
    <text evidence="1">The sequence shown here is derived from an EMBL/GenBank/DDBJ whole genome shotgun (WGS) entry which is preliminary data.</text>
</comment>
<gene>
    <name evidence="1" type="ORF">MRB53_012542</name>
</gene>
<proteinExistence type="predicted"/>
<dbReference type="EMBL" id="CM056811">
    <property type="protein sequence ID" value="KAJ8638275.1"/>
    <property type="molecule type" value="Genomic_DNA"/>
</dbReference>
<protein>
    <submittedName>
        <fullName evidence="1">Uncharacterized protein</fullName>
    </submittedName>
</protein>
<evidence type="ECO:0000313" key="2">
    <source>
        <dbReference type="Proteomes" id="UP001234297"/>
    </source>
</evidence>
<name>A0ACC2LY23_PERAE</name>